<evidence type="ECO:0000313" key="2">
    <source>
        <dbReference type="Proteomes" id="UP001335648"/>
    </source>
</evidence>
<dbReference type="AlphaFoldDB" id="A0AAN8BJC2"/>
<dbReference type="EMBL" id="JAULUE010002059">
    <property type="protein sequence ID" value="KAK5885852.1"/>
    <property type="molecule type" value="Genomic_DNA"/>
</dbReference>
<name>A0AAN8BJC2_9TELE</name>
<organism evidence="1 2">
    <name type="scientific">Champsocephalus esox</name>
    <name type="common">pike icefish</name>
    <dbReference type="NCBI Taxonomy" id="159716"/>
    <lineage>
        <taxon>Eukaryota</taxon>
        <taxon>Metazoa</taxon>
        <taxon>Chordata</taxon>
        <taxon>Craniata</taxon>
        <taxon>Vertebrata</taxon>
        <taxon>Euteleostomi</taxon>
        <taxon>Actinopterygii</taxon>
        <taxon>Neopterygii</taxon>
        <taxon>Teleostei</taxon>
        <taxon>Neoteleostei</taxon>
        <taxon>Acanthomorphata</taxon>
        <taxon>Eupercaria</taxon>
        <taxon>Perciformes</taxon>
        <taxon>Notothenioidei</taxon>
        <taxon>Channichthyidae</taxon>
        <taxon>Champsocephalus</taxon>
    </lineage>
</organism>
<reference evidence="1 2" key="1">
    <citation type="journal article" date="2023" name="Mol. Biol. Evol.">
        <title>Genomics of Secondarily Temperate Adaptation in the Only Non-Antarctic Icefish.</title>
        <authorList>
            <person name="Rivera-Colon A.G."/>
            <person name="Rayamajhi N."/>
            <person name="Minhas B.F."/>
            <person name="Madrigal G."/>
            <person name="Bilyk K.T."/>
            <person name="Yoon V."/>
            <person name="Hune M."/>
            <person name="Gregory S."/>
            <person name="Cheng C.H.C."/>
            <person name="Catchen J.M."/>
        </authorList>
    </citation>
    <scope>NUCLEOTIDE SEQUENCE [LARGE SCALE GENOMIC DNA]</scope>
    <source>
        <strain evidence="1">JC2023a</strain>
    </source>
</reference>
<proteinExistence type="predicted"/>
<sequence>MAPVSGADVLVSTAAGAAVPVLGAVVCAAAVPGAAVPAPATPVPAPAVPTPGAAVLGAVVPALAQCSRACACVARSSGARRVCVWSHDGG</sequence>
<dbReference type="Proteomes" id="UP001335648">
    <property type="component" value="Unassembled WGS sequence"/>
</dbReference>
<protein>
    <submittedName>
        <fullName evidence="1">Uncharacterized protein</fullName>
    </submittedName>
</protein>
<accession>A0AAN8BJC2</accession>
<comment type="caution">
    <text evidence="1">The sequence shown here is derived from an EMBL/GenBank/DDBJ whole genome shotgun (WGS) entry which is preliminary data.</text>
</comment>
<gene>
    <name evidence="1" type="ORF">CesoFtcFv8_016948</name>
</gene>
<evidence type="ECO:0000313" key="1">
    <source>
        <dbReference type="EMBL" id="KAK5885852.1"/>
    </source>
</evidence>
<keyword evidence="2" id="KW-1185">Reference proteome</keyword>